<sequence>LDQRCSTEVGRHATSPDIPRLEWTNYGDALLVSWWGEGFPQGGK</sequence>
<evidence type="ECO:0000313" key="1">
    <source>
        <dbReference type="EMBL" id="KAJ4847966.1"/>
    </source>
</evidence>
<evidence type="ECO:0000313" key="2">
    <source>
        <dbReference type="Proteomes" id="UP001141552"/>
    </source>
</evidence>
<proteinExistence type="predicted"/>
<dbReference type="AlphaFoldDB" id="A0A9Q0JM85"/>
<name>A0A9Q0JM85_9ROSI</name>
<dbReference type="EMBL" id="JAKUCV010001033">
    <property type="protein sequence ID" value="KAJ4847966.1"/>
    <property type="molecule type" value="Genomic_DNA"/>
</dbReference>
<gene>
    <name evidence="1" type="ORF">Tsubulata_041210</name>
</gene>
<keyword evidence="2" id="KW-1185">Reference proteome</keyword>
<reference evidence="1" key="2">
    <citation type="journal article" date="2023" name="Plants (Basel)">
        <title>Annotation of the Turnera subulata (Passifloraceae) Draft Genome Reveals the S-Locus Evolved after the Divergence of Turneroideae from Passifloroideae in a Stepwise Manner.</title>
        <authorList>
            <person name="Henning P.M."/>
            <person name="Roalson E.H."/>
            <person name="Mir W."/>
            <person name="McCubbin A.G."/>
            <person name="Shore J.S."/>
        </authorList>
    </citation>
    <scope>NUCLEOTIDE SEQUENCE</scope>
    <source>
        <strain evidence="1">F60SS</strain>
    </source>
</reference>
<accession>A0A9Q0JM85</accession>
<comment type="caution">
    <text evidence="1">The sequence shown here is derived from an EMBL/GenBank/DDBJ whole genome shotgun (WGS) entry which is preliminary data.</text>
</comment>
<organism evidence="1 2">
    <name type="scientific">Turnera subulata</name>
    <dbReference type="NCBI Taxonomy" id="218843"/>
    <lineage>
        <taxon>Eukaryota</taxon>
        <taxon>Viridiplantae</taxon>
        <taxon>Streptophyta</taxon>
        <taxon>Embryophyta</taxon>
        <taxon>Tracheophyta</taxon>
        <taxon>Spermatophyta</taxon>
        <taxon>Magnoliopsida</taxon>
        <taxon>eudicotyledons</taxon>
        <taxon>Gunneridae</taxon>
        <taxon>Pentapetalae</taxon>
        <taxon>rosids</taxon>
        <taxon>fabids</taxon>
        <taxon>Malpighiales</taxon>
        <taxon>Passifloraceae</taxon>
        <taxon>Turnera</taxon>
    </lineage>
</organism>
<dbReference type="Proteomes" id="UP001141552">
    <property type="component" value="Unassembled WGS sequence"/>
</dbReference>
<feature type="non-terminal residue" evidence="1">
    <location>
        <position position="44"/>
    </location>
</feature>
<reference evidence="1" key="1">
    <citation type="submission" date="2022-02" db="EMBL/GenBank/DDBJ databases">
        <authorList>
            <person name="Henning P.M."/>
            <person name="McCubbin A.G."/>
            <person name="Shore J.S."/>
        </authorList>
    </citation>
    <scope>NUCLEOTIDE SEQUENCE</scope>
    <source>
        <strain evidence="1">F60SS</strain>
        <tissue evidence="1">Leaves</tissue>
    </source>
</reference>
<protein>
    <submittedName>
        <fullName evidence="1">Uncharacterized protein</fullName>
    </submittedName>
</protein>